<reference evidence="8 9" key="1">
    <citation type="submission" date="2020-07" db="EMBL/GenBank/DDBJ databases">
        <title>Sequencing the genomes of 1000 actinobacteria strains.</title>
        <authorList>
            <person name="Klenk H.-P."/>
        </authorList>
    </citation>
    <scope>NUCLEOTIDE SEQUENCE [LARGE SCALE GENOMIC DNA]</scope>
    <source>
        <strain evidence="8 9">DSM 44065</strain>
    </source>
</reference>
<comment type="caution">
    <text evidence="8">The sequence shown here is derived from an EMBL/GenBank/DDBJ whole genome shotgun (WGS) entry which is preliminary data.</text>
</comment>
<dbReference type="InterPro" id="IPR004603">
    <property type="entry name" value="DNA_mismatch_endonuc_vsr"/>
</dbReference>
<proteinExistence type="inferred from homology"/>
<dbReference type="AlphaFoldDB" id="A0A853ARJ1"/>
<comment type="similarity">
    <text evidence="6">Belongs to the Vsr family.</text>
</comment>
<name>A0A853ARJ1_9PSEU</name>
<dbReference type="NCBIfam" id="TIGR00632">
    <property type="entry name" value="vsr"/>
    <property type="match status" value="1"/>
</dbReference>
<dbReference type="Proteomes" id="UP000587002">
    <property type="component" value="Unassembled WGS sequence"/>
</dbReference>
<evidence type="ECO:0000256" key="4">
    <source>
        <dbReference type="ARBA" id="ARBA00022801"/>
    </source>
</evidence>
<keyword evidence="1" id="KW-0540">Nuclease</keyword>
<dbReference type="GO" id="GO:0006298">
    <property type="term" value="P:mismatch repair"/>
    <property type="evidence" value="ECO:0007669"/>
    <property type="project" value="InterPro"/>
</dbReference>
<dbReference type="Gene3D" id="3.40.960.10">
    <property type="entry name" value="VSR Endonuclease"/>
    <property type="match status" value="1"/>
</dbReference>
<keyword evidence="3" id="KW-0227">DNA damage</keyword>
<dbReference type="EC" id="3.1.-.-" evidence="8"/>
<evidence type="ECO:0000313" key="8">
    <source>
        <dbReference type="EMBL" id="NYI83971.1"/>
    </source>
</evidence>
<keyword evidence="5" id="KW-0234">DNA repair</keyword>
<dbReference type="Pfam" id="PF03852">
    <property type="entry name" value="Vsr"/>
    <property type="match status" value="1"/>
</dbReference>
<evidence type="ECO:0000256" key="1">
    <source>
        <dbReference type="ARBA" id="ARBA00022722"/>
    </source>
</evidence>
<evidence type="ECO:0000256" key="7">
    <source>
        <dbReference type="SAM" id="MobiDB-lite"/>
    </source>
</evidence>
<dbReference type="EMBL" id="JACCFJ010000001">
    <property type="protein sequence ID" value="NYI83971.1"/>
    <property type="molecule type" value="Genomic_DNA"/>
</dbReference>
<dbReference type="InterPro" id="IPR011335">
    <property type="entry name" value="Restrct_endonuc-II-like"/>
</dbReference>
<dbReference type="GO" id="GO:0016787">
    <property type="term" value="F:hydrolase activity"/>
    <property type="evidence" value="ECO:0007669"/>
    <property type="project" value="UniProtKB-KW"/>
</dbReference>
<protein>
    <submittedName>
        <fullName evidence="8">DNA mismatch endonuclease (Patch repair protein)</fullName>
        <ecNumber evidence="8">3.1.-.-</ecNumber>
    </submittedName>
</protein>
<dbReference type="CDD" id="cd00221">
    <property type="entry name" value="Vsr"/>
    <property type="match status" value="1"/>
</dbReference>
<evidence type="ECO:0000256" key="6">
    <source>
        <dbReference type="ARBA" id="ARBA00029466"/>
    </source>
</evidence>
<evidence type="ECO:0000313" key="9">
    <source>
        <dbReference type="Proteomes" id="UP000587002"/>
    </source>
</evidence>
<evidence type="ECO:0000256" key="5">
    <source>
        <dbReference type="ARBA" id="ARBA00023204"/>
    </source>
</evidence>
<dbReference type="RefSeq" id="WP_343050113.1">
    <property type="nucleotide sequence ID" value="NZ_BAABFH010000001.1"/>
</dbReference>
<keyword evidence="9" id="KW-1185">Reference proteome</keyword>
<evidence type="ECO:0000256" key="2">
    <source>
        <dbReference type="ARBA" id="ARBA00022759"/>
    </source>
</evidence>
<dbReference type="SUPFAM" id="SSF52980">
    <property type="entry name" value="Restriction endonuclease-like"/>
    <property type="match status" value="1"/>
</dbReference>
<gene>
    <name evidence="8" type="ORF">HNR68_002601</name>
</gene>
<feature type="region of interest" description="Disordered" evidence="7">
    <location>
        <begin position="1"/>
        <end position="46"/>
    </location>
</feature>
<accession>A0A853ARJ1</accession>
<sequence>MSAGSVLPEEGPEGYAHIDPGRPPEASSPGAAAVMRATGRRDTQPELRVRRALHRRGLRFLVDAAPPGTNRRRRADIVLRGARMAVFVDGCFWHSCPEHAHLPKNNREWWRRKLEGIVRRDRDTDRELTAAGWLVVRVWEHEDPEAAADRIARLARERMRGGHEKSTD</sequence>
<keyword evidence="4 8" id="KW-0378">Hydrolase</keyword>
<evidence type="ECO:0000256" key="3">
    <source>
        <dbReference type="ARBA" id="ARBA00022763"/>
    </source>
</evidence>
<dbReference type="GO" id="GO:0004519">
    <property type="term" value="F:endonuclease activity"/>
    <property type="evidence" value="ECO:0007669"/>
    <property type="project" value="UniProtKB-KW"/>
</dbReference>
<keyword evidence="2 8" id="KW-0255">Endonuclease</keyword>
<organism evidence="8 9">
    <name type="scientific">Saccharopolyspora hordei</name>
    <dbReference type="NCBI Taxonomy" id="1838"/>
    <lineage>
        <taxon>Bacteria</taxon>
        <taxon>Bacillati</taxon>
        <taxon>Actinomycetota</taxon>
        <taxon>Actinomycetes</taxon>
        <taxon>Pseudonocardiales</taxon>
        <taxon>Pseudonocardiaceae</taxon>
        <taxon>Saccharopolyspora</taxon>
    </lineage>
</organism>